<evidence type="ECO:0000256" key="1">
    <source>
        <dbReference type="SAM" id="SignalP"/>
    </source>
</evidence>
<evidence type="ECO:0000313" key="3">
    <source>
        <dbReference type="Proteomes" id="UP001501771"/>
    </source>
</evidence>
<feature type="chain" id="PRO_5045707024" description="DUF3224 domain-containing protein" evidence="1">
    <location>
        <begin position="21"/>
        <end position="147"/>
    </location>
</feature>
<feature type="signal peptide" evidence="1">
    <location>
        <begin position="1"/>
        <end position="20"/>
    </location>
</feature>
<proteinExistence type="predicted"/>
<comment type="caution">
    <text evidence="2">The sequence shown here is derived from an EMBL/GenBank/DDBJ whole genome shotgun (WGS) entry which is preliminary data.</text>
</comment>
<name>A0ABP5LYU1_9ACTN</name>
<evidence type="ECO:0008006" key="4">
    <source>
        <dbReference type="Google" id="ProtNLM"/>
    </source>
</evidence>
<evidence type="ECO:0000313" key="2">
    <source>
        <dbReference type="EMBL" id="GAA2156687.1"/>
    </source>
</evidence>
<dbReference type="Proteomes" id="UP001501771">
    <property type="component" value="Unassembled WGS sequence"/>
</dbReference>
<sequence>MNKTLAASAALISVTMLSGAAVLPGAATAKSTVHTTKLVLTETGSHNVGKNSFVGTDKARSAETGKFVGFDTVSGSFNRKTHEASVDVALAVKGGLIIGHVSLNESDPRFKGTITSGTGAFEGITGTIRGRQVGDTGKTFVTLRWEL</sequence>
<reference evidence="3" key="1">
    <citation type="journal article" date="2019" name="Int. J. Syst. Evol. Microbiol.">
        <title>The Global Catalogue of Microorganisms (GCM) 10K type strain sequencing project: providing services to taxonomists for standard genome sequencing and annotation.</title>
        <authorList>
            <consortium name="The Broad Institute Genomics Platform"/>
            <consortium name="The Broad Institute Genome Sequencing Center for Infectious Disease"/>
            <person name="Wu L."/>
            <person name="Ma J."/>
        </authorList>
    </citation>
    <scope>NUCLEOTIDE SEQUENCE [LARGE SCALE GENOMIC DNA]</scope>
    <source>
        <strain evidence="3">JCM 16022</strain>
    </source>
</reference>
<keyword evidence="3" id="KW-1185">Reference proteome</keyword>
<gene>
    <name evidence="2" type="ORF">GCM10009844_45170</name>
</gene>
<dbReference type="RefSeq" id="WP_344158228.1">
    <property type="nucleotide sequence ID" value="NZ_BAAAQR010000021.1"/>
</dbReference>
<accession>A0ABP5LYU1</accession>
<protein>
    <recommendedName>
        <fullName evidence="4">DUF3224 domain-containing protein</fullName>
    </recommendedName>
</protein>
<dbReference type="EMBL" id="BAAAQR010000021">
    <property type="protein sequence ID" value="GAA2156687.1"/>
    <property type="molecule type" value="Genomic_DNA"/>
</dbReference>
<organism evidence="2 3">
    <name type="scientific">Nocardioides koreensis</name>
    <dbReference type="NCBI Taxonomy" id="433651"/>
    <lineage>
        <taxon>Bacteria</taxon>
        <taxon>Bacillati</taxon>
        <taxon>Actinomycetota</taxon>
        <taxon>Actinomycetes</taxon>
        <taxon>Propionibacteriales</taxon>
        <taxon>Nocardioidaceae</taxon>
        <taxon>Nocardioides</taxon>
    </lineage>
</organism>
<keyword evidence="1" id="KW-0732">Signal</keyword>